<keyword evidence="6 8" id="KW-0505">Motor protein</keyword>
<evidence type="ECO:0000256" key="6">
    <source>
        <dbReference type="ARBA" id="ARBA00023175"/>
    </source>
</evidence>
<evidence type="ECO:0000256" key="5">
    <source>
        <dbReference type="ARBA" id="ARBA00022840"/>
    </source>
</evidence>
<evidence type="ECO:0000256" key="7">
    <source>
        <dbReference type="ARBA" id="ARBA00023212"/>
    </source>
</evidence>
<dbReference type="InterPro" id="IPR027417">
    <property type="entry name" value="P-loop_NTPase"/>
</dbReference>
<feature type="region of interest" description="Disordered" evidence="10">
    <location>
        <begin position="667"/>
        <end position="721"/>
    </location>
</feature>
<dbReference type="GO" id="GO:0051231">
    <property type="term" value="P:spindle elongation"/>
    <property type="evidence" value="ECO:0007669"/>
    <property type="project" value="TreeGrafter"/>
</dbReference>
<dbReference type="GO" id="GO:0005524">
    <property type="term" value="F:ATP binding"/>
    <property type="evidence" value="ECO:0007669"/>
    <property type="project" value="UniProtKB-UniRule"/>
</dbReference>
<evidence type="ECO:0000313" key="12">
    <source>
        <dbReference type="EMBL" id="PWA48496.1"/>
    </source>
</evidence>
<dbReference type="Gene3D" id="3.40.850.10">
    <property type="entry name" value="Kinesin motor domain"/>
    <property type="match status" value="1"/>
</dbReference>
<dbReference type="GO" id="GO:0005876">
    <property type="term" value="C:spindle microtubule"/>
    <property type="evidence" value="ECO:0007669"/>
    <property type="project" value="TreeGrafter"/>
</dbReference>
<feature type="region of interest" description="Disordered" evidence="10">
    <location>
        <begin position="263"/>
        <end position="284"/>
    </location>
</feature>
<dbReference type="InterPro" id="IPR019821">
    <property type="entry name" value="Kinesin_motor_CS"/>
</dbReference>
<evidence type="ECO:0000256" key="1">
    <source>
        <dbReference type="ARBA" id="ARBA00004245"/>
    </source>
</evidence>
<dbReference type="Proteomes" id="UP000245207">
    <property type="component" value="Unassembled WGS sequence"/>
</dbReference>
<evidence type="ECO:0000256" key="4">
    <source>
        <dbReference type="ARBA" id="ARBA00022741"/>
    </source>
</evidence>
<keyword evidence="4 8" id="KW-0547">Nucleotide-binding</keyword>
<dbReference type="GO" id="GO:0008017">
    <property type="term" value="F:microtubule binding"/>
    <property type="evidence" value="ECO:0007669"/>
    <property type="project" value="InterPro"/>
</dbReference>
<feature type="binding site" evidence="8">
    <location>
        <begin position="136"/>
        <end position="143"/>
    </location>
    <ligand>
        <name>ATP</name>
        <dbReference type="ChEBI" id="CHEBI:30616"/>
    </ligand>
</feature>
<feature type="domain" description="Kinesin motor" evidence="11">
    <location>
        <begin position="66"/>
        <end position="314"/>
    </location>
</feature>
<dbReference type="Pfam" id="PF00225">
    <property type="entry name" value="Kinesin"/>
    <property type="match status" value="1"/>
</dbReference>
<dbReference type="SMART" id="SM00129">
    <property type="entry name" value="KISc"/>
    <property type="match status" value="1"/>
</dbReference>
<evidence type="ECO:0000256" key="2">
    <source>
        <dbReference type="ARBA" id="ARBA00022490"/>
    </source>
</evidence>
<evidence type="ECO:0000256" key="8">
    <source>
        <dbReference type="PROSITE-ProRule" id="PRU00283"/>
    </source>
</evidence>
<organism evidence="12 13">
    <name type="scientific">Artemisia annua</name>
    <name type="common">Sweet wormwood</name>
    <dbReference type="NCBI Taxonomy" id="35608"/>
    <lineage>
        <taxon>Eukaryota</taxon>
        <taxon>Viridiplantae</taxon>
        <taxon>Streptophyta</taxon>
        <taxon>Embryophyta</taxon>
        <taxon>Tracheophyta</taxon>
        <taxon>Spermatophyta</taxon>
        <taxon>Magnoliopsida</taxon>
        <taxon>eudicotyledons</taxon>
        <taxon>Gunneridae</taxon>
        <taxon>Pentapetalae</taxon>
        <taxon>asterids</taxon>
        <taxon>campanulids</taxon>
        <taxon>Asterales</taxon>
        <taxon>Asteraceae</taxon>
        <taxon>Asteroideae</taxon>
        <taxon>Anthemideae</taxon>
        <taxon>Artemisiinae</taxon>
        <taxon>Artemisia</taxon>
    </lineage>
</organism>
<dbReference type="PROSITE" id="PS00411">
    <property type="entry name" value="KINESIN_MOTOR_1"/>
    <property type="match status" value="1"/>
</dbReference>
<dbReference type="InterPro" id="IPR036961">
    <property type="entry name" value="Kinesin_motor_dom_sf"/>
</dbReference>
<keyword evidence="7" id="KW-0206">Cytoskeleton</keyword>
<dbReference type="GO" id="GO:0008574">
    <property type="term" value="F:plus-end-directed microtubule motor activity"/>
    <property type="evidence" value="ECO:0007669"/>
    <property type="project" value="TreeGrafter"/>
</dbReference>
<evidence type="ECO:0000259" key="11">
    <source>
        <dbReference type="PROSITE" id="PS50067"/>
    </source>
</evidence>
<keyword evidence="3 9" id="KW-0493">Microtubule</keyword>
<name>A0A2U1LHM8_ARTAN</name>
<dbReference type="PROSITE" id="PS50067">
    <property type="entry name" value="KINESIN_MOTOR_2"/>
    <property type="match status" value="1"/>
</dbReference>
<dbReference type="GO" id="GO:0072686">
    <property type="term" value="C:mitotic spindle"/>
    <property type="evidence" value="ECO:0007669"/>
    <property type="project" value="TreeGrafter"/>
</dbReference>
<dbReference type="PANTHER" id="PTHR47970">
    <property type="entry name" value="KINESIN-LIKE PROTEIN KIF11"/>
    <property type="match status" value="1"/>
</dbReference>
<sequence length="852" mass="93204">MSRSYVQFVAKLLSINKTKAAATIIYCYHSRSYHHLRSSSPAISTPPIIFTGNNTVSDHLHREYHRLRSSSPVISPSPIIFTGNITVAEHHAVTTHGGYRNGGDSVDHLMLVHSDLSVIMNQSVLDGYNGSVMAYGQIGTGKTYTVGRLGDEDTSARGIMVRAMEDMFAEISPETDSISVSYLKYMETIQDLRDPTNDNLSISEDPKSGDITLPVASLIEVRDQPSFVELLQLGEAHRFAANTKLNTESSRSHVILMVHVKRSEKESISGENDNSKSHTSRTMTPPIVRKGKLIVVDLAGSERIDKSSTTRMSLVITIGPSPRHRGETSSSIMLGQRAMKTRKQLEIGDHIIDMNGDMGSLISPVRQEKGNVSKLFEQVGLQKILSLLEAEDTDVRIHAVKVIANLAAEAACWTDPKQFTTGLIDYCTPLACICSDGVMLVVGSWSKKLANNGKQLMMKKNKGVSPSRGDMYCITRTQTNGSIVNAVAAQVVADIKARRTDKQTINSSDWENDDLSKVKGPERRGSFRCTGKFLVRKNKTLHDPQVPLLKAQVKFLRQGFMMFAAAVQEQVPNLNMSSFMNYMNMEVDDLFSNHDNMIGKNQVQLLVQLRLLSVTLSTNQAKAVLIIQFCTFTFFSASGITTGTTSASGTASASGIASGTASASGNGSQFSVHDNHLNKSNASHHHTSVLPVKESTLQKSALKKSGGSRHHTSSKSAVRDTLNKSGTSRFNTNFINYPSISKLHTFNYYYMFNLHRKQISCLKIIGSSSSDTGTKSNVSRFHTSGSRALSSDSFSPPYRTAVEHNLNNYTVDSVANISLTADVDSDLHPLINAIEVFNIGDVLPDGTHIDDG</sequence>
<evidence type="ECO:0000256" key="9">
    <source>
        <dbReference type="RuleBase" id="RU000394"/>
    </source>
</evidence>
<dbReference type="InterPro" id="IPR001752">
    <property type="entry name" value="Kinesin_motor_dom"/>
</dbReference>
<evidence type="ECO:0000256" key="3">
    <source>
        <dbReference type="ARBA" id="ARBA00022701"/>
    </source>
</evidence>
<keyword evidence="13" id="KW-1185">Reference proteome</keyword>
<dbReference type="AlphaFoldDB" id="A0A2U1LHM8"/>
<dbReference type="STRING" id="35608.A0A2U1LHM8"/>
<dbReference type="GO" id="GO:0090307">
    <property type="term" value="P:mitotic spindle assembly"/>
    <property type="evidence" value="ECO:0007669"/>
    <property type="project" value="TreeGrafter"/>
</dbReference>
<comment type="caution">
    <text evidence="12">The sequence shown here is derived from an EMBL/GenBank/DDBJ whole genome shotgun (WGS) entry which is preliminary data.</text>
</comment>
<comment type="similarity">
    <text evidence="8 9">Belongs to the TRAFAC class myosin-kinesin ATPase superfamily. Kinesin family.</text>
</comment>
<keyword evidence="2" id="KW-0963">Cytoplasm</keyword>
<gene>
    <name evidence="12" type="ORF">CTI12_AA490290</name>
</gene>
<dbReference type="InterPro" id="IPR047149">
    <property type="entry name" value="KIF11-like"/>
</dbReference>
<accession>A0A2U1LHM8</accession>
<dbReference type="PRINTS" id="PR00380">
    <property type="entry name" value="KINESINHEAVY"/>
</dbReference>
<evidence type="ECO:0000256" key="10">
    <source>
        <dbReference type="SAM" id="MobiDB-lite"/>
    </source>
</evidence>
<keyword evidence="5 8" id="KW-0067">ATP-binding</keyword>
<feature type="compositionally biased region" description="Basic and acidic residues" evidence="10">
    <location>
        <begin position="263"/>
        <end position="276"/>
    </location>
</feature>
<proteinExistence type="inferred from homology"/>
<evidence type="ECO:0000313" key="13">
    <source>
        <dbReference type="Proteomes" id="UP000245207"/>
    </source>
</evidence>
<reference evidence="12 13" key="1">
    <citation type="journal article" date="2018" name="Mol. Plant">
        <title>The genome of Artemisia annua provides insight into the evolution of Asteraceae family and artemisinin biosynthesis.</title>
        <authorList>
            <person name="Shen Q."/>
            <person name="Zhang L."/>
            <person name="Liao Z."/>
            <person name="Wang S."/>
            <person name="Yan T."/>
            <person name="Shi P."/>
            <person name="Liu M."/>
            <person name="Fu X."/>
            <person name="Pan Q."/>
            <person name="Wang Y."/>
            <person name="Lv Z."/>
            <person name="Lu X."/>
            <person name="Zhang F."/>
            <person name="Jiang W."/>
            <person name="Ma Y."/>
            <person name="Chen M."/>
            <person name="Hao X."/>
            <person name="Li L."/>
            <person name="Tang Y."/>
            <person name="Lv G."/>
            <person name="Zhou Y."/>
            <person name="Sun X."/>
            <person name="Brodelius P.E."/>
            <person name="Rose J.K.C."/>
            <person name="Tang K."/>
        </authorList>
    </citation>
    <scope>NUCLEOTIDE SEQUENCE [LARGE SCALE GENOMIC DNA]</scope>
    <source>
        <strain evidence="13">cv. Huhao1</strain>
        <tissue evidence="12">Leaf</tissue>
    </source>
</reference>
<dbReference type="SUPFAM" id="SSF52540">
    <property type="entry name" value="P-loop containing nucleoside triphosphate hydrolases"/>
    <property type="match status" value="1"/>
</dbReference>
<dbReference type="EMBL" id="PKPP01009340">
    <property type="protein sequence ID" value="PWA48496.1"/>
    <property type="molecule type" value="Genomic_DNA"/>
</dbReference>
<dbReference type="OrthoDB" id="3176171at2759"/>
<dbReference type="PANTHER" id="PTHR47970:SF30">
    <property type="entry name" value="KINESIN-LIKE PROTEIN"/>
    <property type="match status" value="1"/>
</dbReference>
<comment type="subcellular location">
    <subcellularLocation>
        <location evidence="1">Cytoplasm</location>
        <location evidence="1">Cytoskeleton</location>
    </subcellularLocation>
</comment>
<protein>
    <recommendedName>
        <fullName evidence="9">Kinesin-like protein</fullName>
    </recommendedName>
</protein>
<dbReference type="GO" id="GO:0007018">
    <property type="term" value="P:microtubule-based movement"/>
    <property type="evidence" value="ECO:0007669"/>
    <property type="project" value="InterPro"/>
</dbReference>